<feature type="region of interest" description="Disordered" evidence="2">
    <location>
        <begin position="1"/>
        <end position="23"/>
    </location>
</feature>
<proteinExistence type="inferred from homology"/>
<protein>
    <submittedName>
        <fullName evidence="3 4">Uncharacterized protein</fullName>
    </submittedName>
</protein>
<evidence type="ECO:0000313" key="4">
    <source>
        <dbReference type="EnsemblMetazoa" id="CapteP228143"/>
    </source>
</evidence>
<dbReference type="EnsemblMetazoa" id="CapteT228143">
    <property type="protein sequence ID" value="CapteP228143"/>
    <property type="gene ID" value="CapteG228143"/>
</dbReference>
<evidence type="ECO:0000256" key="2">
    <source>
        <dbReference type="SAM" id="MobiDB-lite"/>
    </source>
</evidence>
<comment type="similarity">
    <text evidence="1">Belongs to the UPF0449 family.</text>
</comment>
<dbReference type="EMBL" id="KB301771">
    <property type="protein sequence ID" value="ELU05170.1"/>
    <property type="molecule type" value="Genomic_DNA"/>
</dbReference>
<dbReference type="HOGENOM" id="CLU_1724054_0_0_1"/>
<dbReference type="Pfam" id="PF15136">
    <property type="entry name" value="UPF0449"/>
    <property type="match status" value="1"/>
</dbReference>
<dbReference type="InterPro" id="IPR028227">
    <property type="entry name" value="UPF0449"/>
</dbReference>
<name>R7UG41_CAPTE</name>
<accession>R7UG41</accession>
<dbReference type="PANTHER" id="PTHR34766">
    <property type="entry name" value="UPF0449 PROTEIN C19ORF25"/>
    <property type="match status" value="1"/>
</dbReference>
<keyword evidence="5" id="KW-1185">Reference proteome</keyword>
<dbReference type="PANTHER" id="PTHR34766:SF1">
    <property type="entry name" value="UPF0449 PROTEIN C19ORF25"/>
    <property type="match status" value="1"/>
</dbReference>
<dbReference type="OMA" id="PEKHGIM"/>
<evidence type="ECO:0000313" key="3">
    <source>
        <dbReference type="EMBL" id="ELU05170.1"/>
    </source>
</evidence>
<organism evidence="3">
    <name type="scientific">Capitella teleta</name>
    <name type="common">Polychaete worm</name>
    <dbReference type="NCBI Taxonomy" id="283909"/>
    <lineage>
        <taxon>Eukaryota</taxon>
        <taxon>Metazoa</taxon>
        <taxon>Spiralia</taxon>
        <taxon>Lophotrochozoa</taxon>
        <taxon>Annelida</taxon>
        <taxon>Polychaeta</taxon>
        <taxon>Sedentaria</taxon>
        <taxon>Scolecida</taxon>
        <taxon>Capitellidae</taxon>
        <taxon>Capitella</taxon>
    </lineage>
</organism>
<gene>
    <name evidence="3" type="ORF">CAPTEDRAFT_228143</name>
</gene>
<reference evidence="5" key="1">
    <citation type="submission" date="2012-12" db="EMBL/GenBank/DDBJ databases">
        <authorList>
            <person name="Hellsten U."/>
            <person name="Grimwood J."/>
            <person name="Chapman J.A."/>
            <person name="Shapiro H."/>
            <person name="Aerts A."/>
            <person name="Otillar R.P."/>
            <person name="Terry A.Y."/>
            <person name="Boore J.L."/>
            <person name="Simakov O."/>
            <person name="Marletaz F."/>
            <person name="Cho S.-J."/>
            <person name="Edsinger-Gonzales E."/>
            <person name="Havlak P."/>
            <person name="Kuo D.-H."/>
            <person name="Larsson T."/>
            <person name="Lv J."/>
            <person name="Arendt D."/>
            <person name="Savage R."/>
            <person name="Osoegawa K."/>
            <person name="de Jong P."/>
            <person name="Lindberg D.R."/>
            <person name="Seaver E.C."/>
            <person name="Weisblat D.A."/>
            <person name="Putnam N.H."/>
            <person name="Grigoriev I.V."/>
            <person name="Rokhsar D.S."/>
        </authorList>
    </citation>
    <scope>NUCLEOTIDE SEQUENCE</scope>
    <source>
        <strain evidence="5">I ESC-2004</strain>
    </source>
</reference>
<reference evidence="3 5" key="2">
    <citation type="journal article" date="2013" name="Nature">
        <title>Insights into bilaterian evolution from three spiralian genomes.</title>
        <authorList>
            <person name="Simakov O."/>
            <person name="Marletaz F."/>
            <person name="Cho S.J."/>
            <person name="Edsinger-Gonzales E."/>
            <person name="Havlak P."/>
            <person name="Hellsten U."/>
            <person name="Kuo D.H."/>
            <person name="Larsson T."/>
            <person name="Lv J."/>
            <person name="Arendt D."/>
            <person name="Savage R."/>
            <person name="Osoegawa K."/>
            <person name="de Jong P."/>
            <person name="Grimwood J."/>
            <person name="Chapman J.A."/>
            <person name="Shapiro H."/>
            <person name="Aerts A."/>
            <person name="Otillar R.P."/>
            <person name="Terry A.Y."/>
            <person name="Boore J.L."/>
            <person name="Grigoriev I.V."/>
            <person name="Lindberg D.R."/>
            <person name="Seaver E.C."/>
            <person name="Weisblat D.A."/>
            <person name="Putnam N.H."/>
            <person name="Rokhsar D.S."/>
        </authorList>
    </citation>
    <scope>NUCLEOTIDE SEQUENCE</scope>
    <source>
        <strain evidence="3 5">I ESC-2004</strain>
    </source>
</reference>
<dbReference type="EMBL" id="AMQN01001365">
    <property type="status" value="NOT_ANNOTATED_CDS"/>
    <property type="molecule type" value="Genomic_DNA"/>
</dbReference>
<dbReference type="Proteomes" id="UP000014760">
    <property type="component" value="Unassembled WGS sequence"/>
</dbReference>
<evidence type="ECO:0000256" key="1">
    <source>
        <dbReference type="ARBA" id="ARBA00006137"/>
    </source>
</evidence>
<evidence type="ECO:0000313" key="5">
    <source>
        <dbReference type="Proteomes" id="UP000014760"/>
    </source>
</evidence>
<reference evidence="4" key="3">
    <citation type="submission" date="2015-06" db="UniProtKB">
        <authorList>
            <consortium name="EnsemblMetazoa"/>
        </authorList>
    </citation>
    <scope>IDENTIFICATION</scope>
</reference>
<sequence length="152" mass="16940">MLSRKSKKEVQAPLPDRPPAPTLAEIIKDISASESDDIIFRLRETREEAEPANESPLTVHNLMSESFYSEDSKSTFADSSKSVSADSAEDLSESIDDMYDKSLKFIKLNSELQKAPDALQQQCHHLQELSSELKISIQKLQEKASIVKASSN</sequence>
<dbReference type="AlphaFoldDB" id="R7UG41"/>